<organism evidence="2 3">
    <name type="scientific">Curtobacterium flaccumfaciens pv. flaccumfaciens</name>
    <dbReference type="NCBI Taxonomy" id="138532"/>
    <lineage>
        <taxon>Bacteria</taxon>
        <taxon>Bacillati</taxon>
        <taxon>Actinomycetota</taxon>
        <taxon>Actinomycetes</taxon>
        <taxon>Micrococcales</taxon>
        <taxon>Microbacteriaceae</taxon>
        <taxon>Curtobacterium</taxon>
    </lineage>
</organism>
<dbReference type="InterPro" id="IPR051703">
    <property type="entry name" value="NF-kappa-B_Signaling_Reg"/>
</dbReference>
<dbReference type="Gene3D" id="3.90.320.10">
    <property type="match status" value="1"/>
</dbReference>
<feature type="domain" description="YqaJ viral recombinase" evidence="1">
    <location>
        <begin position="17"/>
        <end position="159"/>
    </location>
</feature>
<dbReference type="RefSeq" id="WP_214563242.1">
    <property type="nucleotide sequence ID" value="NZ_JAHEWX010000015.1"/>
</dbReference>
<dbReference type="SUPFAM" id="SSF52980">
    <property type="entry name" value="Restriction endonuclease-like"/>
    <property type="match status" value="1"/>
</dbReference>
<comment type="caution">
    <text evidence="2">The sequence shown here is derived from an EMBL/GenBank/DDBJ whole genome shotgun (WGS) entry which is preliminary data.</text>
</comment>
<evidence type="ECO:0000313" key="3">
    <source>
        <dbReference type="Proteomes" id="UP000709437"/>
    </source>
</evidence>
<evidence type="ECO:0000313" key="2">
    <source>
        <dbReference type="EMBL" id="MBT1542448.1"/>
    </source>
</evidence>
<dbReference type="InterPro" id="IPR011335">
    <property type="entry name" value="Restrct_endonuc-II-like"/>
</dbReference>
<evidence type="ECO:0000259" key="1">
    <source>
        <dbReference type="Pfam" id="PF09588"/>
    </source>
</evidence>
<sequence length="228" mass="25276">MVNTPTVHTNIEQGSDEWLQLRCGMLTASTIGSLITPARVKVAENDTARTLIAHLAAERITGHVEPTYVSADMERGTFDEPYARDLYTEHYGAAIEVGFMTNVFDGHTLGYSPDGLVGDDGLIEIKSRRQKKHLQTILADAVPLENMAQIQTGLLVSGRAWCDYISFCGGMPLYVKRVHPDPKWHETIRLALTAYETQAAEMIATFTIRTKGAPIPERVDHFADMELS</sequence>
<dbReference type="PANTHER" id="PTHR46609">
    <property type="entry name" value="EXONUCLEASE, PHAGE-TYPE/RECB, C-TERMINAL DOMAIN-CONTAINING PROTEIN"/>
    <property type="match status" value="1"/>
</dbReference>
<dbReference type="InterPro" id="IPR019080">
    <property type="entry name" value="YqaJ_viral_recombinase"/>
</dbReference>
<dbReference type="InterPro" id="IPR011604">
    <property type="entry name" value="PDDEXK-like_dom_sf"/>
</dbReference>
<proteinExistence type="predicted"/>
<gene>
    <name evidence="2" type="ORF">KK103_11800</name>
</gene>
<dbReference type="PANTHER" id="PTHR46609:SF6">
    <property type="entry name" value="EXONUCLEASE, PHAGE-TYPE_RECB, C-TERMINAL DOMAIN-CONTAINING PROTEIN-RELATED"/>
    <property type="match status" value="1"/>
</dbReference>
<name>A0A9Q2W7L9_9MICO</name>
<dbReference type="Pfam" id="PF09588">
    <property type="entry name" value="YqaJ"/>
    <property type="match status" value="1"/>
</dbReference>
<protein>
    <submittedName>
        <fullName evidence="2">YqaJ viral recombinase family protein</fullName>
    </submittedName>
</protein>
<reference evidence="2" key="1">
    <citation type="submission" date="2021-05" db="EMBL/GenBank/DDBJ databases">
        <title>Whole genome sequence of Curtobacterium flaccumfaciens pv. flaccumfaciens strain CFBP 3417.</title>
        <authorList>
            <person name="Osdaghi E."/>
            <person name="Taghouti G."/>
            <person name="Portier P."/>
            <person name="Fazliarab A."/>
            <person name="Taghavi S.M."/>
            <person name="Briand M."/>
            <person name="Le-Saux M."/>
            <person name="Jacques M.-A."/>
        </authorList>
    </citation>
    <scope>NUCLEOTIDE SEQUENCE</scope>
    <source>
        <strain evidence="2">CFBP 3417</strain>
    </source>
</reference>
<dbReference type="Proteomes" id="UP000709437">
    <property type="component" value="Unassembled WGS sequence"/>
</dbReference>
<dbReference type="EMBL" id="JAHEWX010000015">
    <property type="protein sequence ID" value="MBT1542448.1"/>
    <property type="molecule type" value="Genomic_DNA"/>
</dbReference>
<accession>A0A9Q2W7L9</accession>
<dbReference type="AlphaFoldDB" id="A0A9Q2W7L9"/>
<dbReference type="CDD" id="cd22343">
    <property type="entry name" value="PDDEXK_lambda_exonuclease-like"/>
    <property type="match status" value="1"/>
</dbReference>